<proteinExistence type="predicted"/>
<dbReference type="Pfam" id="PF11866">
    <property type="entry name" value="DUF3386"/>
    <property type="match status" value="1"/>
</dbReference>
<sequence length="211" mass="23006">MSPGSTSLERAKALLYRWPADFTGFSADLLLTDAALTFRGTVRIEAGRPAEPEITLEGASDEQVGWVARQLTSLVTHRSARHEDDEAGLTVTEDSTDHPLGVLVTTDDRFGSTYRIRGDWITEITRHTPSTTVRVYVVNRVTTSDGRFLPCHLAATLSDPETGAITGLELLDERYVEVDGVMLPARRSVVSQSSRGVVTRVVELGAHGKAE</sequence>
<dbReference type="AlphaFoldDB" id="A0A9W6HXR2"/>
<protein>
    <submittedName>
        <fullName evidence="1">Uncharacterized protein</fullName>
    </submittedName>
</protein>
<keyword evidence="2" id="KW-1185">Reference proteome</keyword>
<gene>
    <name evidence="1" type="ORF">GCM10017600_16720</name>
</gene>
<name>A0A9W6HXR2_9ACTN</name>
<dbReference type="RefSeq" id="WP_271216772.1">
    <property type="nucleotide sequence ID" value="NZ_BAAAVD010000044.1"/>
</dbReference>
<dbReference type="Proteomes" id="UP001143474">
    <property type="component" value="Unassembled WGS sequence"/>
</dbReference>
<organism evidence="1 2">
    <name type="scientific">Streptosporangium carneum</name>
    <dbReference type="NCBI Taxonomy" id="47481"/>
    <lineage>
        <taxon>Bacteria</taxon>
        <taxon>Bacillati</taxon>
        <taxon>Actinomycetota</taxon>
        <taxon>Actinomycetes</taxon>
        <taxon>Streptosporangiales</taxon>
        <taxon>Streptosporangiaceae</taxon>
        <taxon>Streptosporangium</taxon>
    </lineage>
</organism>
<reference evidence="1" key="1">
    <citation type="journal article" date="2014" name="Int. J. Syst. Evol. Microbiol.">
        <title>Complete genome sequence of Corynebacterium casei LMG S-19264T (=DSM 44701T), isolated from a smear-ripened cheese.</title>
        <authorList>
            <consortium name="US DOE Joint Genome Institute (JGI-PGF)"/>
            <person name="Walter F."/>
            <person name="Albersmeier A."/>
            <person name="Kalinowski J."/>
            <person name="Ruckert C."/>
        </authorList>
    </citation>
    <scope>NUCLEOTIDE SEQUENCE</scope>
    <source>
        <strain evidence="1">VKM Ac-2007</strain>
    </source>
</reference>
<accession>A0A9W6HXR2</accession>
<comment type="caution">
    <text evidence="1">The sequence shown here is derived from an EMBL/GenBank/DDBJ whole genome shotgun (WGS) entry which is preliminary data.</text>
</comment>
<dbReference type="EMBL" id="BSEV01000002">
    <property type="protein sequence ID" value="GLK08267.1"/>
    <property type="molecule type" value="Genomic_DNA"/>
</dbReference>
<evidence type="ECO:0000313" key="2">
    <source>
        <dbReference type="Proteomes" id="UP001143474"/>
    </source>
</evidence>
<reference evidence="1" key="2">
    <citation type="submission" date="2023-01" db="EMBL/GenBank/DDBJ databases">
        <authorList>
            <person name="Sun Q."/>
            <person name="Evtushenko L."/>
        </authorList>
    </citation>
    <scope>NUCLEOTIDE SEQUENCE</scope>
    <source>
        <strain evidence="1">VKM Ac-2007</strain>
    </source>
</reference>
<evidence type="ECO:0000313" key="1">
    <source>
        <dbReference type="EMBL" id="GLK08267.1"/>
    </source>
</evidence>
<dbReference type="InterPro" id="IPR021809">
    <property type="entry name" value="DUF3386"/>
</dbReference>